<dbReference type="GO" id="GO:0007165">
    <property type="term" value="P:signal transduction"/>
    <property type="evidence" value="ECO:0007669"/>
    <property type="project" value="InterPro"/>
</dbReference>
<evidence type="ECO:0000256" key="1">
    <source>
        <dbReference type="SAM" id="MobiDB-lite"/>
    </source>
</evidence>
<dbReference type="EMBL" id="JADINH010000048">
    <property type="protein sequence ID" value="MBO8415252.1"/>
    <property type="molecule type" value="Genomic_DNA"/>
</dbReference>
<evidence type="ECO:0000259" key="2">
    <source>
        <dbReference type="PROSITE" id="PS50851"/>
    </source>
</evidence>
<comment type="caution">
    <text evidence="3">The sequence shown here is derived from an EMBL/GenBank/DDBJ whole genome shotgun (WGS) entry which is preliminary data.</text>
</comment>
<dbReference type="GO" id="GO:0006935">
    <property type="term" value="P:chemotaxis"/>
    <property type="evidence" value="ECO:0007669"/>
    <property type="project" value="InterPro"/>
</dbReference>
<dbReference type="PIRSF" id="PIRSF020479">
    <property type="entry name" value="UCP020479_CheW"/>
    <property type="match status" value="1"/>
</dbReference>
<dbReference type="InterPro" id="IPR014506">
    <property type="entry name" value="UCP020479_CheW"/>
</dbReference>
<dbReference type="PROSITE" id="PS50851">
    <property type="entry name" value="CHEW"/>
    <property type="match status" value="1"/>
</dbReference>
<evidence type="ECO:0000313" key="4">
    <source>
        <dbReference type="Proteomes" id="UP000823631"/>
    </source>
</evidence>
<accession>A0A9D9GNK1</accession>
<sequence length="341" mass="37219">MSLYQDKEDKTLLQYFKQMLGEPQPEAAAPAPAPAPVLEHGVSGSAYSGAAVPPLSGAVFAPAPEPQPLPEVKPEHQALPTLQRESTLSLEELLSKVETAAEPVVETKTETALETQTGTQTETETQTQTQTAVETKTETKAAEQTQTALQTAHETAKSTVKADEKLNEAQERTEFAEIFDPAAWRNLDTLKEFQTLFFVAQGVRFAVPLVDLGGIFEYDKITPLFGQPKWYLGVTDIRGQKINVVDTLKWVSPDAALREDKYPYIIALGSSPWALGCDVLEGNRTISRDAVKWRQTPGSRPWLAGIVKDERCALLHVKALIALFNKGMGQGEIAQEFGSGA</sequence>
<dbReference type="Proteomes" id="UP000823631">
    <property type="component" value="Unassembled WGS sequence"/>
</dbReference>
<name>A0A9D9GNK1_9GAMM</name>
<dbReference type="Pfam" id="PF01584">
    <property type="entry name" value="CheW"/>
    <property type="match status" value="1"/>
</dbReference>
<reference evidence="3" key="1">
    <citation type="submission" date="2020-10" db="EMBL/GenBank/DDBJ databases">
        <authorList>
            <person name="Gilroy R."/>
        </authorList>
    </citation>
    <scope>NUCLEOTIDE SEQUENCE</scope>
    <source>
        <strain evidence="3">17213</strain>
    </source>
</reference>
<organism evidence="3 4">
    <name type="scientific">Candidatus Avisuccinivibrio stercorigallinarum</name>
    <dbReference type="NCBI Taxonomy" id="2840704"/>
    <lineage>
        <taxon>Bacteria</taxon>
        <taxon>Pseudomonadati</taxon>
        <taxon>Pseudomonadota</taxon>
        <taxon>Gammaproteobacteria</taxon>
        <taxon>Aeromonadales</taxon>
        <taxon>Succinivibrionaceae</taxon>
        <taxon>Succinivibrionaceae incertae sedis</taxon>
        <taxon>Candidatus Avisuccinivibrio</taxon>
    </lineage>
</organism>
<evidence type="ECO:0000313" key="3">
    <source>
        <dbReference type="EMBL" id="MBO8415252.1"/>
    </source>
</evidence>
<feature type="compositionally biased region" description="Low complexity" evidence="1">
    <location>
        <begin position="112"/>
        <end position="127"/>
    </location>
</feature>
<dbReference type="SMART" id="SM00260">
    <property type="entry name" value="CheW"/>
    <property type="match status" value="1"/>
</dbReference>
<feature type="domain" description="CheW-like" evidence="2">
    <location>
        <begin position="192"/>
        <end position="326"/>
    </location>
</feature>
<dbReference type="AlphaFoldDB" id="A0A9D9GNK1"/>
<gene>
    <name evidence="3" type="ORF">IAB19_02595</name>
</gene>
<dbReference type="InterPro" id="IPR036061">
    <property type="entry name" value="CheW-like_dom_sf"/>
</dbReference>
<dbReference type="InterPro" id="IPR002545">
    <property type="entry name" value="CheW-lke_dom"/>
</dbReference>
<reference evidence="3" key="2">
    <citation type="journal article" date="2021" name="PeerJ">
        <title>Extensive microbial diversity within the chicken gut microbiome revealed by metagenomics and culture.</title>
        <authorList>
            <person name="Gilroy R."/>
            <person name="Ravi A."/>
            <person name="Getino M."/>
            <person name="Pursley I."/>
            <person name="Horton D.L."/>
            <person name="Alikhan N.F."/>
            <person name="Baker D."/>
            <person name="Gharbi K."/>
            <person name="Hall N."/>
            <person name="Watson M."/>
            <person name="Adriaenssens E.M."/>
            <person name="Foster-Nyarko E."/>
            <person name="Jarju S."/>
            <person name="Secka A."/>
            <person name="Antonio M."/>
            <person name="Oren A."/>
            <person name="Chaudhuri R.R."/>
            <person name="La Ragione R."/>
            <person name="Hildebrand F."/>
            <person name="Pallen M.J."/>
        </authorList>
    </citation>
    <scope>NUCLEOTIDE SEQUENCE</scope>
    <source>
        <strain evidence="3">17213</strain>
    </source>
</reference>
<protein>
    <submittedName>
        <fullName evidence="3">CheW domain-containing protein</fullName>
    </submittedName>
</protein>
<dbReference type="Gene3D" id="2.40.50.180">
    <property type="entry name" value="CheA-289, Domain 4"/>
    <property type="match status" value="1"/>
</dbReference>
<dbReference type="Gene3D" id="2.30.30.40">
    <property type="entry name" value="SH3 Domains"/>
    <property type="match status" value="1"/>
</dbReference>
<proteinExistence type="predicted"/>
<feature type="region of interest" description="Disordered" evidence="1">
    <location>
        <begin position="24"/>
        <end position="44"/>
    </location>
</feature>
<feature type="region of interest" description="Disordered" evidence="1">
    <location>
        <begin position="101"/>
        <end position="127"/>
    </location>
</feature>
<dbReference type="SUPFAM" id="SSF50341">
    <property type="entry name" value="CheW-like"/>
    <property type="match status" value="1"/>
</dbReference>